<dbReference type="Pfam" id="PF02782">
    <property type="entry name" value="FGGY_C"/>
    <property type="match status" value="1"/>
</dbReference>
<protein>
    <recommendedName>
        <fullName evidence="4">Carbohydrate kinase FGGY C-terminal domain-containing protein</fullName>
    </recommendedName>
</protein>
<dbReference type="PANTHER" id="PTHR10196">
    <property type="entry name" value="SUGAR KINASE"/>
    <property type="match status" value="1"/>
</dbReference>
<accession>A0A0A9GIK5</accession>
<evidence type="ECO:0000256" key="2">
    <source>
        <dbReference type="ARBA" id="ARBA00022679"/>
    </source>
</evidence>
<organism evidence="5">
    <name type="scientific">Arundo donax</name>
    <name type="common">Giant reed</name>
    <name type="synonym">Donax arundinaceus</name>
    <dbReference type="NCBI Taxonomy" id="35708"/>
    <lineage>
        <taxon>Eukaryota</taxon>
        <taxon>Viridiplantae</taxon>
        <taxon>Streptophyta</taxon>
        <taxon>Embryophyta</taxon>
        <taxon>Tracheophyta</taxon>
        <taxon>Spermatophyta</taxon>
        <taxon>Magnoliopsida</taxon>
        <taxon>Liliopsida</taxon>
        <taxon>Poales</taxon>
        <taxon>Poaceae</taxon>
        <taxon>PACMAD clade</taxon>
        <taxon>Arundinoideae</taxon>
        <taxon>Arundineae</taxon>
        <taxon>Arundo</taxon>
    </lineage>
</organism>
<evidence type="ECO:0000313" key="5">
    <source>
        <dbReference type="EMBL" id="JAE22366.1"/>
    </source>
</evidence>
<proteinExistence type="inferred from homology"/>
<evidence type="ECO:0000256" key="3">
    <source>
        <dbReference type="ARBA" id="ARBA00022777"/>
    </source>
</evidence>
<comment type="similarity">
    <text evidence="1">Belongs to the FGGY kinase family.</text>
</comment>
<dbReference type="AlphaFoldDB" id="A0A0A9GIK5"/>
<feature type="domain" description="Carbohydrate kinase FGGY C-terminal" evidence="4">
    <location>
        <begin position="8"/>
        <end position="87"/>
    </location>
</feature>
<keyword evidence="2" id="KW-0808">Transferase</keyword>
<dbReference type="GO" id="GO:0005829">
    <property type="term" value="C:cytosol"/>
    <property type="evidence" value="ECO:0007669"/>
    <property type="project" value="TreeGrafter"/>
</dbReference>
<reference evidence="5" key="2">
    <citation type="journal article" date="2015" name="Data Brief">
        <title>Shoot transcriptome of the giant reed, Arundo donax.</title>
        <authorList>
            <person name="Barrero R.A."/>
            <person name="Guerrero F.D."/>
            <person name="Moolhuijzen P."/>
            <person name="Goolsby J.A."/>
            <person name="Tidwell J."/>
            <person name="Bellgard S.E."/>
            <person name="Bellgard M.I."/>
        </authorList>
    </citation>
    <scope>NUCLEOTIDE SEQUENCE</scope>
    <source>
        <tissue evidence="5">Shoot tissue taken approximately 20 cm above the soil surface</tissue>
    </source>
</reference>
<dbReference type="Gene3D" id="3.30.420.40">
    <property type="match status" value="1"/>
</dbReference>
<dbReference type="EMBL" id="GBRH01175530">
    <property type="protein sequence ID" value="JAE22366.1"/>
    <property type="molecule type" value="Transcribed_RNA"/>
</dbReference>
<evidence type="ECO:0000256" key="1">
    <source>
        <dbReference type="ARBA" id="ARBA00009156"/>
    </source>
</evidence>
<dbReference type="GO" id="GO:0005997">
    <property type="term" value="P:xylulose metabolic process"/>
    <property type="evidence" value="ECO:0007669"/>
    <property type="project" value="TreeGrafter"/>
</dbReference>
<sequence length="154" mass="17165">MVERDVDEFDPPSEVRAIIEGQFLSMRGHAERCGLPVPPKRIIATGGASSNPLILKTMASIFGCPVYTSQRSDSASLGAALRAAHGWLCDRQGEFVPFSCMYSGRLDRTSLRMKLAVPFGDREGDTELLNKYTLFVKKRLEIEQKLIVRFGLQE</sequence>
<dbReference type="SUPFAM" id="SSF53067">
    <property type="entry name" value="Actin-like ATPase domain"/>
    <property type="match status" value="1"/>
</dbReference>
<dbReference type="InterPro" id="IPR043129">
    <property type="entry name" value="ATPase_NBD"/>
</dbReference>
<dbReference type="GO" id="GO:0004856">
    <property type="term" value="F:D-xylulokinase activity"/>
    <property type="evidence" value="ECO:0007669"/>
    <property type="project" value="TreeGrafter"/>
</dbReference>
<dbReference type="InterPro" id="IPR018485">
    <property type="entry name" value="FGGY_C"/>
</dbReference>
<name>A0A0A9GIK5_ARUDO</name>
<reference evidence="5" key="1">
    <citation type="submission" date="2014-09" db="EMBL/GenBank/DDBJ databases">
        <authorList>
            <person name="Magalhaes I.L.F."/>
            <person name="Oliveira U."/>
            <person name="Santos F.R."/>
            <person name="Vidigal T.H.D.A."/>
            <person name="Brescovit A.D."/>
            <person name="Santos A.J."/>
        </authorList>
    </citation>
    <scope>NUCLEOTIDE SEQUENCE</scope>
    <source>
        <tissue evidence="5">Shoot tissue taken approximately 20 cm above the soil surface</tissue>
    </source>
</reference>
<evidence type="ECO:0000259" key="4">
    <source>
        <dbReference type="Pfam" id="PF02782"/>
    </source>
</evidence>
<keyword evidence="3" id="KW-0418">Kinase</keyword>
<dbReference type="PANTHER" id="PTHR10196:SF85">
    <property type="entry name" value="XYLULOSE KINASE"/>
    <property type="match status" value="1"/>
</dbReference>